<gene>
    <name evidence="2" type="ORF">RR42_s0665</name>
</gene>
<dbReference type="EMBL" id="CP010537">
    <property type="protein sequence ID" value="AJG22256.1"/>
    <property type="molecule type" value="Genomic_DNA"/>
</dbReference>
<protein>
    <submittedName>
        <fullName evidence="2">Mobile element protein</fullName>
    </submittedName>
</protein>
<reference evidence="2 3" key="1">
    <citation type="journal article" date="2015" name="Genome Announc.">
        <title>Complete Genome Sequence of Cupriavidus basilensis 4G11, Isolated from the Oak Ridge Field Research Center Site.</title>
        <authorList>
            <person name="Ray J."/>
            <person name="Waters R.J."/>
            <person name="Skerker J.M."/>
            <person name="Kuehl J.V."/>
            <person name="Price M.N."/>
            <person name="Huang J."/>
            <person name="Chakraborty R."/>
            <person name="Arkin A.P."/>
            <person name="Deutschbauer A."/>
        </authorList>
    </citation>
    <scope>NUCLEOTIDE SEQUENCE [LARGE SCALE GENOMIC DNA]</scope>
    <source>
        <strain evidence="2">4G11</strain>
    </source>
</reference>
<dbReference type="Pfam" id="PF05598">
    <property type="entry name" value="DUF772"/>
    <property type="match status" value="1"/>
</dbReference>
<proteinExistence type="predicted"/>
<evidence type="ECO:0000313" key="3">
    <source>
        <dbReference type="Proteomes" id="UP000031843"/>
    </source>
</evidence>
<dbReference type="Proteomes" id="UP000031843">
    <property type="component" value="Chromosome secondary"/>
</dbReference>
<evidence type="ECO:0000259" key="1">
    <source>
        <dbReference type="Pfam" id="PF05598"/>
    </source>
</evidence>
<organism evidence="2 3">
    <name type="scientific">Cupriavidus basilensis</name>
    <dbReference type="NCBI Taxonomy" id="68895"/>
    <lineage>
        <taxon>Bacteria</taxon>
        <taxon>Pseudomonadati</taxon>
        <taxon>Pseudomonadota</taxon>
        <taxon>Betaproteobacteria</taxon>
        <taxon>Burkholderiales</taxon>
        <taxon>Burkholderiaceae</taxon>
        <taxon>Cupriavidus</taxon>
    </lineage>
</organism>
<dbReference type="KEGG" id="cbw:RR42_s0665"/>
<dbReference type="InterPro" id="IPR008490">
    <property type="entry name" value="Transposase_InsH_N"/>
</dbReference>
<dbReference type="AlphaFoldDB" id="A0A0C4YNS7"/>
<evidence type="ECO:0000313" key="2">
    <source>
        <dbReference type="EMBL" id="AJG22256.1"/>
    </source>
</evidence>
<feature type="domain" description="Transposase InsH N-terminal" evidence="1">
    <location>
        <begin position="16"/>
        <end position="93"/>
    </location>
</feature>
<accession>A0A0C4YNS7</accession>
<name>A0A0C4YNS7_9BURK</name>
<sequence>MRDADTFTERLFTMRRLDDFEPKSHPLRSIQTMAIRALAKMDRRRAGMYEADIKAVARALHRRSCCGMLLQALYGIWSERQLVEQTQYNLLFR</sequence>
<keyword evidence="3" id="KW-1185">Reference proteome</keyword>
<dbReference type="STRING" id="68895.RR42_s0665"/>